<name>A0A1C0U983_9GAMM</name>
<evidence type="ECO:0000313" key="2">
    <source>
        <dbReference type="Proteomes" id="UP000093476"/>
    </source>
</evidence>
<sequence length="205" mass="23275" precursor="true">MNDRLLPTGSTVLELAAAKACSQLQNIEVRRLRKLWNPDTCPSEFLPYLAWAWSVDRWDEYWPVNTKRDVIKNSMFLHKHKGTIGAVRRVVEPLGYLIQIKEWWENNETPGTFRLAIGVQENGITEETFLELERLISDAKPVSRHLIGLSINLDVKGEFYCAATSYTGDDLTVYQYLPDVITTSDNAPLGAAIHLIDTDTLRVSP</sequence>
<dbReference type="PATRIC" id="fig|286156.4.peg.469"/>
<dbReference type="RefSeq" id="WP_065821887.1">
    <property type="nucleotide sequence ID" value="NZ_CAWMQZ010000015.1"/>
</dbReference>
<gene>
    <name evidence="1" type="ORF">Ppb6_00400</name>
</gene>
<keyword evidence="2" id="KW-1185">Reference proteome</keyword>
<protein>
    <submittedName>
        <fullName evidence="1">Phage tail protein P2_I</fullName>
    </submittedName>
</protein>
<proteinExistence type="predicted"/>
<evidence type="ECO:0000313" key="1">
    <source>
        <dbReference type="EMBL" id="OCQ54498.1"/>
    </source>
</evidence>
<dbReference type="InterPro" id="IPR006521">
    <property type="entry name" value="Tail_protein_I"/>
</dbReference>
<accession>A0A1C0U983</accession>
<dbReference type="NCBIfam" id="TIGR01634">
    <property type="entry name" value="tail_P2_I"/>
    <property type="match status" value="1"/>
</dbReference>
<comment type="caution">
    <text evidence="1">The sequence shown here is derived from an EMBL/GenBank/DDBJ whole genome shotgun (WGS) entry which is preliminary data.</text>
</comment>
<dbReference type="STRING" id="286156.Ppb6_00400"/>
<dbReference type="EMBL" id="LOMY01000015">
    <property type="protein sequence ID" value="OCQ54498.1"/>
    <property type="molecule type" value="Genomic_DNA"/>
</dbReference>
<dbReference type="Proteomes" id="UP000093476">
    <property type="component" value="Unassembled WGS sequence"/>
</dbReference>
<dbReference type="AlphaFoldDB" id="A0A1C0U983"/>
<organism evidence="1 2">
    <name type="scientific">Photorhabdus australis subsp. thailandensis</name>
    <dbReference type="NCBI Taxonomy" id="2805096"/>
    <lineage>
        <taxon>Bacteria</taxon>
        <taxon>Pseudomonadati</taxon>
        <taxon>Pseudomonadota</taxon>
        <taxon>Gammaproteobacteria</taxon>
        <taxon>Enterobacterales</taxon>
        <taxon>Morganellaceae</taxon>
        <taxon>Photorhabdus</taxon>
    </lineage>
</organism>
<dbReference type="Pfam" id="PF09684">
    <property type="entry name" value="Tail_P2_I"/>
    <property type="match status" value="1"/>
</dbReference>
<reference evidence="1 2" key="1">
    <citation type="submission" date="2015-12" db="EMBL/GenBank/DDBJ databases">
        <title>Genome comparisons provide insights into the role of secondary metabolites in the pathogenic phase of the Photorhabdus life cycle.</title>
        <authorList>
            <person name="Tobias N.J."/>
            <person name="Mishra B."/>
            <person name="Gupta D.K."/>
            <person name="Thines M."/>
            <person name="Stinear T.P."/>
            <person name="Bode H.B."/>
        </authorList>
    </citation>
    <scope>NUCLEOTIDE SEQUENCE [LARGE SCALE GENOMIC DNA]</scope>
    <source>
        <strain evidence="1 2">PB68.1</strain>
    </source>
</reference>